<dbReference type="EMBL" id="CP031165">
    <property type="protein sequence ID" value="AXV09496.1"/>
    <property type="molecule type" value="Genomic_DNA"/>
</dbReference>
<keyword evidence="4" id="KW-0238">DNA-binding</keyword>
<evidence type="ECO:0000256" key="2">
    <source>
        <dbReference type="ARBA" id="ARBA00023015"/>
    </source>
</evidence>
<evidence type="ECO:0000256" key="4">
    <source>
        <dbReference type="ARBA" id="ARBA00023125"/>
    </source>
</evidence>
<comment type="similarity">
    <text evidence="1">Belongs to the sigma-70 factor family. ECF subfamily.</text>
</comment>
<keyword evidence="9" id="KW-1185">Reference proteome</keyword>
<gene>
    <name evidence="8" type="ORF">DVS28_a4839</name>
</gene>
<dbReference type="Pfam" id="PF08281">
    <property type="entry name" value="Sigma70_r4_2"/>
    <property type="match status" value="1"/>
</dbReference>
<dbReference type="Pfam" id="PF04542">
    <property type="entry name" value="Sigma70_r2"/>
    <property type="match status" value="1"/>
</dbReference>
<sequence>MSTVIDRPRPDRVEVRTRGDGLHALCRRWCDSHDEEVAEAVLTACEGLVRSRVRRLGSTHADPEDLAQVGRMGVWKALTRFDPDREVAFTTYAVRTIDGELKRHLRDRTWDTHVPRGAKARMVRVGRANAHLREHGEEVTVDALARESGLEVEEVLDGLVAAAARSSDRLDAPIGQHGRSLLDVLPEPTAEDVDLRMDVLDRIAQLPGPQRTAMTLAYYQDLRQHEIAAHLGCSQMQVSRLLKRGRAALAEHLTR</sequence>
<evidence type="ECO:0000259" key="7">
    <source>
        <dbReference type="Pfam" id="PF08281"/>
    </source>
</evidence>
<name>A0A346Y4U9_9ACTN</name>
<dbReference type="PANTHER" id="PTHR30385">
    <property type="entry name" value="SIGMA FACTOR F FLAGELLAR"/>
    <property type="match status" value="1"/>
</dbReference>
<keyword evidence="5" id="KW-0804">Transcription</keyword>
<feature type="domain" description="RNA polymerase sigma-70 region 2" evidence="6">
    <location>
        <begin position="44"/>
        <end position="110"/>
    </location>
</feature>
<feature type="domain" description="RNA polymerase sigma factor 70 region 4 type 2" evidence="7">
    <location>
        <begin position="197"/>
        <end position="249"/>
    </location>
</feature>
<evidence type="ECO:0000313" key="9">
    <source>
        <dbReference type="Proteomes" id="UP000264006"/>
    </source>
</evidence>
<organism evidence="8 9">
    <name type="scientific">Euzebya pacifica</name>
    <dbReference type="NCBI Taxonomy" id="1608957"/>
    <lineage>
        <taxon>Bacteria</taxon>
        <taxon>Bacillati</taxon>
        <taxon>Actinomycetota</taxon>
        <taxon>Nitriliruptoria</taxon>
        <taxon>Euzebyales</taxon>
    </lineage>
</organism>
<dbReference type="CDD" id="cd06171">
    <property type="entry name" value="Sigma70_r4"/>
    <property type="match status" value="1"/>
</dbReference>
<dbReference type="Gene3D" id="1.20.120.1810">
    <property type="match status" value="1"/>
</dbReference>
<dbReference type="PANTHER" id="PTHR30385:SF4">
    <property type="entry name" value="RNA POLYMERASE SIGMA-E FACTOR"/>
    <property type="match status" value="1"/>
</dbReference>
<evidence type="ECO:0000313" key="8">
    <source>
        <dbReference type="EMBL" id="AXV09496.1"/>
    </source>
</evidence>
<dbReference type="SUPFAM" id="SSF88946">
    <property type="entry name" value="Sigma2 domain of RNA polymerase sigma factors"/>
    <property type="match status" value="1"/>
</dbReference>
<dbReference type="Proteomes" id="UP000264006">
    <property type="component" value="Chromosome"/>
</dbReference>
<dbReference type="KEGG" id="euz:DVS28_a4839"/>
<dbReference type="InterPro" id="IPR013325">
    <property type="entry name" value="RNA_pol_sigma_r2"/>
</dbReference>
<dbReference type="Gene3D" id="1.20.140.160">
    <property type="match status" value="1"/>
</dbReference>
<keyword evidence="3" id="KW-0731">Sigma factor</keyword>
<evidence type="ECO:0000259" key="6">
    <source>
        <dbReference type="Pfam" id="PF04542"/>
    </source>
</evidence>
<dbReference type="GO" id="GO:0016987">
    <property type="term" value="F:sigma factor activity"/>
    <property type="evidence" value="ECO:0007669"/>
    <property type="project" value="UniProtKB-KW"/>
</dbReference>
<dbReference type="SUPFAM" id="SSF88659">
    <property type="entry name" value="Sigma3 and sigma4 domains of RNA polymerase sigma factors"/>
    <property type="match status" value="1"/>
</dbReference>
<proteinExistence type="inferred from homology"/>
<reference evidence="8 9" key="1">
    <citation type="submission" date="2018-09" db="EMBL/GenBank/DDBJ databases">
        <title>Complete genome sequence of Euzebya sp. DY32-46 isolated from seawater of Pacific Ocean.</title>
        <authorList>
            <person name="Xu L."/>
            <person name="Wu Y.-H."/>
            <person name="Xu X.-W."/>
        </authorList>
    </citation>
    <scope>NUCLEOTIDE SEQUENCE [LARGE SCALE GENOMIC DNA]</scope>
    <source>
        <strain evidence="8 9">DY32-46</strain>
    </source>
</reference>
<evidence type="ECO:0000256" key="1">
    <source>
        <dbReference type="ARBA" id="ARBA00010641"/>
    </source>
</evidence>
<protein>
    <submittedName>
        <fullName evidence="8">RNA polymerase sigma factor SigB</fullName>
    </submittedName>
</protein>
<dbReference type="NCBIfam" id="TIGR02937">
    <property type="entry name" value="sigma70-ECF"/>
    <property type="match status" value="1"/>
</dbReference>
<dbReference type="InterPro" id="IPR013249">
    <property type="entry name" value="RNA_pol_sigma70_r4_t2"/>
</dbReference>
<dbReference type="GO" id="GO:0003677">
    <property type="term" value="F:DNA binding"/>
    <property type="evidence" value="ECO:0007669"/>
    <property type="project" value="UniProtKB-KW"/>
</dbReference>
<evidence type="ECO:0000256" key="5">
    <source>
        <dbReference type="ARBA" id="ARBA00023163"/>
    </source>
</evidence>
<dbReference type="InterPro" id="IPR014284">
    <property type="entry name" value="RNA_pol_sigma-70_dom"/>
</dbReference>
<dbReference type="AlphaFoldDB" id="A0A346Y4U9"/>
<dbReference type="InterPro" id="IPR007627">
    <property type="entry name" value="RNA_pol_sigma70_r2"/>
</dbReference>
<dbReference type="GO" id="GO:0006352">
    <property type="term" value="P:DNA-templated transcription initiation"/>
    <property type="evidence" value="ECO:0007669"/>
    <property type="project" value="InterPro"/>
</dbReference>
<evidence type="ECO:0000256" key="3">
    <source>
        <dbReference type="ARBA" id="ARBA00023082"/>
    </source>
</evidence>
<accession>A0A346Y4U9</accession>
<dbReference type="InterPro" id="IPR013324">
    <property type="entry name" value="RNA_pol_sigma_r3/r4-like"/>
</dbReference>
<keyword evidence="2" id="KW-0805">Transcription regulation</keyword>